<accession>A0A166L2Z0</accession>
<protein>
    <recommendedName>
        <fullName evidence="2">PAW domain-containing protein</fullName>
    </recommendedName>
</protein>
<evidence type="ECO:0000256" key="1">
    <source>
        <dbReference type="SAM" id="Phobius"/>
    </source>
</evidence>
<reference evidence="3 4" key="1">
    <citation type="submission" date="2016-04" db="EMBL/GenBank/DDBJ databases">
        <title>Draft Genome Assembly of the Bloom-forming Cyanobacterium Nodularia spumigena Strain CENA596 in Shrimp Production Ponds.</title>
        <authorList>
            <person name="Popin R.V."/>
            <person name="Rigonato J."/>
            <person name="Abreu V.A."/>
            <person name="Andreote A.P."/>
            <person name="Silveira S.B."/>
            <person name="Odebrecht C."/>
            <person name="Fiore M.F."/>
        </authorList>
    </citation>
    <scope>NUCLEOTIDE SEQUENCE [LARGE SCALE GENOMIC DNA]</scope>
    <source>
        <strain evidence="3 4">CENA596</strain>
    </source>
</reference>
<keyword evidence="1" id="KW-1133">Transmembrane helix</keyword>
<dbReference type="PROSITE" id="PS51398">
    <property type="entry name" value="PAW"/>
    <property type="match status" value="1"/>
</dbReference>
<name>A0A166L2Z0_NODSP</name>
<dbReference type="GO" id="GO:0005737">
    <property type="term" value="C:cytoplasm"/>
    <property type="evidence" value="ECO:0007669"/>
    <property type="project" value="InterPro"/>
</dbReference>
<evidence type="ECO:0000313" key="3">
    <source>
        <dbReference type="EMBL" id="KZL51848.1"/>
    </source>
</evidence>
<keyword evidence="1" id="KW-0812">Transmembrane</keyword>
<dbReference type="EMBL" id="LWAJ01000001">
    <property type="protein sequence ID" value="KZL51848.1"/>
    <property type="molecule type" value="Genomic_DNA"/>
</dbReference>
<dbReference type="Proteomes" id="UP000076555">
    <property type="component" value="Unassembled WGS sequence"/>
</dbReference>
<dbReference type="AlphaFoldDB" id="A0A166L2Z0"/>
<feature type="domain" description="PAW" evidence="2">
    <location>
        <begin position="1"/>
        <end position="71"/>
    </location>
</feature>
<keyword evidence="1" id="KW-0472">Membrane</keyword>
<evidence type="ECO:0000313" key="4">
    <source>
        <dbReference type="Proteomes" id="UP000076555"/>
    </source>
</evidence>
<comment type="caution">
    <text evidence="3">The sequence shown here is derived from an EMBL/GenBank/DDBJ whole genome shotgun (WGS) entry which is preliminary data.</text>
</comment>
<gene>
    <name evidence="3" type="ORF">A2T98_00105</name>
</gene>
<feature type="transmembrane region" description="Helical" evidence="1">
    <location>
        <begin position="20"/>
        <end position="40"/>
    </location>
</feature>
<proteinExistence type="predicted"/>
<organism evidence="3 4">
    <name type="scientific">Nodularia spumigena CENA596</name>
    <dbReference type="NCBI Taxonomy" id="1819295"/>
    <lineage>
        <taxon>Bacteria</taxon>
        <taxon>Bacillati</taxon>
        <taxon>Cyanobacteriota</taxon>
        <taxon>Cyanophyceae</taxon>
        <taxon>Nostocales</taxon>
        <taxon>Nodulariaceae</taxon>
        <taxon>Nodularia</taxon>
    </lineage>
</organism>
<dbReference type="InterPro" id="IPR006588">
    <property type="entry name" value="Peptide_N_glycanase_PAW_dom"/>
</dbReference>
<evidence type="ECO:0000259" key="2">
    <source>
        <dbReference type="PROSITE" id="PS51398"/>
    </source>
</evidence>
<dbReference type="GO" id="GO:0006516">
    <property type="term" value="P:glycoprotein catabolic process"/>
    <property type="evidence" value="ECO:0007669"/>
    <property type="project" value="InterPro"/>
</dbReference>
<sequence>MTVTAFFVSNVHRRNQSLTNLGIGLILSFIVFGNTIRLPLFGTRKEGEGWGQVLWVFLQKSDIATAKDVRT</sequence>